<comment type="caution">
    <text evidence="1">The sequence shown here is derived from an EMBL/GenBank/DDBJ whole genome shotgun (WGS) entry which is preliminary data.</text>
</comment>
<proteinExistence type="predicted"/>
<dbReference type="EMBL" id="AMXN01000002">
    <property type="protein sequence ID" value="ELS62431.1"/>
    <property type="molecule type" value="Genomic_DNA"/>
</dbReference>
<reference evidence="1 2" key="1">
    <citation type="journal article" date="2014" name="Syst. Appl. Microbiol.">
        <title>Genomic insights into the taxonomic status of the three subspecies of Bacillus subtilis.</title>
        <authorList>
            <person name="Yi H."/>
            <person name="Chun J."/>
            <person name="Cha C.J."/>
        </authorList>
    </citation>
    <scope>NUCLEOTIDE SEQUENCE [LARGE SCALE GENOMIC DNA]</scope>
    <source>
        <strain evidence="1 2">KCTC 13429</strain>
    </source>
</reference>
<keyword evidence="2" id="KW-1185">Reference proteome</keyword>
<gene>
    <name evidence="1" type="ORF">BSI_15100</name>
</gene>
<accession>A0A9W5PE87</accession>
<evidence type="ECO:0000313" key="1">
    <source>
        <dbReference type="EMBL" id="ELS62431.1"/>
    </source>
</evidence>
<protein>
    <submittedName>
        <fullName evidence="1">Uncharacterized protein</fullName>
    </submittedName>
</protein>
<name>A0A9W5PE87_9BACI</name>
<sequence length="43" mass="5170">MHLQVNKRHAITSFSITIHFFLHYKAGFQKKQMFFFDSSSYLS</sequence>
<evidence type="ECO:0000313" key="2">
    <source>
        <dbReference type="Proteomes" id="UP000011182"/>
    </source>
</evidence>
<organism evidence="1 2">
    <name type="scientific">Bacillus inaquosorum KCTC 13429</name>
    <dbReference type="NCBI Taxonomy" id="1236548"/>
    <lineage>
        <taxon>Bacteria</taxon>
        <taxon>Bacillati</taxon>
        <taxon>Bacillota</taxon>
        <taxon>Bacilli</taxon>
        <taxon>Bacillales</taxon>
        <taxon>Bacillaceae</taxon>
        <taxon>Bacillus</taxon>
    </lineage>
</organism>
<dbReference type="AlphaFoldDB" id="A0A9W5PE87"/>
<dbReference type="Proteomes" id="UP000011182">
    <property type="component" value="Unassembled WGS sequence"/>
</dbReference>